<comment type="catalytic activity">
    <reaction evidence="9">
        <text>L-cysteine + O2 = 3-sulfino-L-alanine + H(+)</text>
        <dbReference type="Rhea" id="RHEA:20441"/>
        <dbReference type="ChEBI" id="CHEBI:15378"/>
        <dbReference type="ChEBI" id="CHEBI:15379"/>
        <dbReference type="ChEBI" id="CHEBI:35235"/>
        <dbReference type="ChEBI" id="CHEBI:61085"/>
        <dbReference type="EC" id="1.13.11.20"/>
    </reaction>
</comment>
<dbReference type="PANTHER" id="PTHR12918">
    <property type="entry name" value="CYSTEINE DIOXYGENASE"/>
    <property type="match status" value="1"/>
</dbReference>
<accession>A0A0L7L5T3</accession>
<dbReference type="GO" id="GO:0019448">
    <property type="term" value="P:L-cysteine catabolic process"/>
    <property type="evidence" value="ECO:0007669"/>
    <property type="project" value="TreeGrafter"/>
</dbReference>
<comment type="cofactor">
    <cofactor evidence="9">
        <name>Fe cation</name>
        <dbReference type="ChEBI" id="CHEBI:24875"/>
    </cofactor>
    <text evidence="9">Binds 1 Fe cation per subunit.</text>
</comment>
<evidence type="ECO:0000256" key="5">
    <source>
        <dbReference type="ARBA" id="ARBA00022784"/>
    </source>
</evidence>
<evidence type="ECO:0000313" key="12">
    <source>
        <dbReference type="Proteomes" id="UP000037510"/>
    </source>
</evidence>
<evidence type="ECO:0000256" key="6">
    <source>
        <dbReference type="ARBA" id="ARBA00022964"/>
    </source>
</evidence>
<evidence type="ECO:0000256" key="4">
    <source>
        <dbReference type="ARBA" id="ARBA00022723"/>
    </source>
</evidence>
<dbReference type="SUPFAM" id="SSF51182">
    <property type="entry name" value="RmlC-like cupins"/>
    <property type="match status" value="1"/>
</dbReference>
<feature type="compositionally biased region" description="Polar residues" evidence="10">
    <location>
        <begin position="50"/>
        <end position="61"/>
    </location>
</feature>
<protein>
    <recommendedName>
        <fullName evidence="3 9">Cysteine dioxygenase</fullName>
        <ecNumber evidence="3 9">1.13.11.20</ecNumber>
    </recommendedName>
</protein>
<evidence type="ECO:0000256" key="7">
    <source>
        <dbReference type="ARBA" id="ARBA00023002"/>
    </source>
</evidence>
<dbReference type="EMBL" id="JTDY01002767">
    <property type="protein sequence ID" value="KOB70770.1"/>
    <property type="molecule type" value="Genomic_DNA"/>
</dbReference>
<keyword evidence="6 9" id="KW-0223">Dioxygenase</keyword>
<feature type="region of interest" description="Disordered" evidence="10">
    <location>
        <begin position="50"/>
        <end position="79"/>
    </location>
</feature>
<keyword evidence="8 9" id="KW-0408">Iron</keyword>
<dbReference type="UniPathway" id="UPA00012">
    <property type="reaction ID" value="UER00537"/>
</dbReference>
<dbReference type="Proteomes" id="UP000037510">
    <property type="component" value="Unassembled WGS sequence"/>
</dbReference>
<evidence type="ECO:0000256" key="10">
    <source>
        <dbReference type="SAM" id="MobiDB-lite"/>
    </source>
</evidence>
<dbReference type="GO" id="GO:0008198">
    <property type="term" value="F:ferrous iron binding"/>
    <property type="evidence" value="ECO:0007669"/>
    <property type="project" value="TreeGrafter"/>
</dbReference>
<dbReference type="AlphaFoldDB" id="A0A0L7L5T3"/>
<dbReference type="EC" id="1.13.11.20" evidence="3 9"/>
<sequence>MVFSNDHVNVQDVQKLMAEVRKIHKNNNKPVRRCCSESEDFDVICPNSNCQSRGKSDSCNDNGRVENGSKNGEENYDSNGMEEINALGLHRMENPSHVDAAVSLHLYSPPFNSCRVFDARTGAPTSVSVTFTSMYGKKVKRVIEAVKADSQ</sequence>
<reference evidence="11 12" key="1">
    <citation type="journal article" date="2015" name="Genome Biol. Evol.">
        <title>The genome of winter moth (Operophtera brumata) provides a genomic perspective on sexual dimorphism and phenology.</title>
        <authorList>
            <person name="Derks M.F."/>
            <person name="Smit S."/>
            <person name="Salis L."/>
            <person name="Schijlen E."/>
            <person name="Bossers A."/>
            <person name="Mateman C."/>
            <person name="Pijl A.S."/>
            <person name="de Ridder D."/>
            <person name="Groenen M.A."/>
            <person name="Visser M.E."/>
            <person name="Megens H.J."/>
        </authorList>
    </citation>
    <scope>NUCLEOTIDE SEQUENCE [LARGE SCALE GENOMIC DNA]</scope>
    <source>
        <strain evidence="11">WM2013NL</strain>
        <tissue evidence="11">Head and thorax</tissue>
    </source>
</reference>
<dbReference type="Gene3D" id="2.60.120.10">
    <property type="entry name" value="Jelly Rolls"/>
    <property type="match status" value="1"/>
</dbReference>
<comment type="similarity">
    <text evidence="2 9">Belongs to the cysteine dioxygenase family.</text>
</comment>
<evidence type="ECO:0000256" key="8">
    <source>
        <dbReference type="ARBA" id="ARBA00023004"/>
    </source>
</evidence>
<evidence type="ECO:0000256" key="2">
    <source>
        <dbReference type="ARBA" id="ARBA00006622"/>
    </source>
</evidence>
<dbReference type="GO" id="GO:0042412">
    <property type="term" value="P:taurine biosynthetic process"/>
    <property type="evidence" value="ECO:0007669"/>
    <property type="project" value="UniProtKB-UniRule"/>
</dbReference>
<gene>
    <name evidence="11" type="ORF">OBRU01_14822</name>
</gene>
<dbReference type="PANTHER" id="PTHR12918:SF1">
    <property type="entry name" value="CYSTEINE DIOXYGENASE TYPE 1"/>
    <property type="match status" value="1"/>
</dbReference>
<dbReference type="GO" id="GO:0017172">
    <property type="term" value="F:cysteine dioxygenase activity"/>
    <property type="evidence" value="ECO:0007669"/>
    <property type="project" value="UniProtKB-UniRule"/>
</dbReference>
<dbReference type="STRING" id="104452.A0A0L7L5T3"/>
<keyword evidence="7 9" id="KW-0560">Oxidoreductase</keyword>
<comment type="caution">
    <text evidence="11">The sequence shown here is derived from an EMBL/GenBank/DDBJ whole genome shotgun (WGS) entry which is preliminary data.</text>
</comment>
<dbReference type="InterPro" id="IPR011051">
    <property type="entry name" value="RmlC_Cupin_sf"/>
</dbReference>
<dbReference type="InterPro" id="IPR014710">
    <property type="entry name" value="RmlC-like_jellyroll"/>
</dbReference>
<evidence type="ECO:0000256" key="3">
    <source>
        <dbReference type="ARBA" id="ARBA00013133"/>
    </source>
</evidence>
<evidence type="ECO:0000256" key="1">
    <source>
        <dbReference type="ARBA" id="ARBA00004759"/>
    </source>
</evidence>
<keyword evidence="5" id="KW-0883">Thioether bond</keyword>
<proteinExistence type="inferred from homology"/>
<organism evidence="11 12">
    <name type="scientific">Operophtera brumata</name>
    <name type="common">Winter moth</name>
    <name type="synonym">Phalaena brumata</name>
    <dbReference type="NCBI Taxonomy" id="104452"/>
    <lineage>
        <taxon>Eukaryota</taxon>
        <taxon>Metazoa</taxon>
        <taxon>Ecdysozoa</taxon>
        <taxon>Arthropoda</taxon>
        <taxon>Hexapoda</taxon>
        <taxon>Insecta</taxon>
        <taxon>Pterygota</taxon>
        <taxon>Neoptera</taxon>
        <taxon>Endopterygota</taxon>
        <taxon>Lepidoptera</taxon>
        <taxon>Glossata</taxon>
        <taxon>Ditrysia</taxon>
        <taxon>Geometroidea</taxon>
        <taxon>Geometridae</taxon>
        <taxon>Larentiinae</taxon>
        <taxon>Operophtera</taxon>
    </lineage>
</organism>
<evidence type="ECO:0000313" key="11">
    <source>
        <dbReference type="EMBL" id="KOB70770.1"/>
    </source>
</evidence>
<dbReference type="Pfam" id="PF05995">
    <property type="entry name" value="CDO_I"/>
    <property type="match status" value="1"/>
</dbReference>
<name>A0A0L7L5T3_OPEBR</name>
<comment type="pathway">
    <text evidence="1 9">Organosulfur biosynthesis; taurine biosynthesis; hypotaurine from L-cysteine: step 1/2.</text>
</comment>
<dbReference type="InterPro" id="IPR010300">
    <property type="entry name" value="CDO_1"/>
</dbReference>
<evidence type="ECO:0000256" key="9">
    <source>
        <dbReference type="RuleBase" id="RU366010"/>
    </source>
</evidence>
<keyword evidence="4 9" id="KW-0479">Metal-binding</keyword>
<keyword evidence="12" id="KW-1185">Reference proteome</keyword>